<proteinExistence type="predicted"/>
<evidence type="ECO:0000313" key="2">
    <source>
        <dbReference type="Proteomes" id="UP000823891"/>
    </source>
</evidence>
<dbReference type="Proteomes" id="UP000823891">
    <property type="component" value="Unassembled WGS sequence"/>
</dbReference>
<reference evidence="1" key="2">
    <citation type="submission" date="2021-04" db="EMBL/GenBank/DDBJ databases">
        <authorList>
            <person name="Gilroy R."/>
        </authorList>
    </citation>
    <scope>NUCLEOTIDE SEQUENCE</scope>
    <source>
        <strain evidence="1">USAMLcec2-132</strain>
    </source>
</reference>
<sequence>MDTLIKNLILTPFNILYKFSPELDLKLLFWLKQGYPLNLKAPLTYNEKLQWIKLYDRNPLMPVCCDKYWVRDYVKEQGCGEILNDLLWEGFDPEDIPIDALPEKFVIKATHGSTWNLICKNKDLLDKKAIVKKCNRWLKTKFLACYGEWFYGVKKPRIIVEDFIESQDDEQLRDYKVFCFGGRPRLIKVDLDRFTDHKSVLYDCGWNKVEGIGMGFPISERSVERPACLDELLEYASRLSAPFRHARVDFYIVGKRIFFGEITFTSGAGFDRFSSYDFDHRMGNWMKL</sequence>
<dbReference type="Pfam" id="PF14305">
    <property type="entry name" value="ATPgrasp_TupA"/>
    <property type="match status" value="1"/>
</dbReference>
<reference evidence="1" key="1">
    <citation type="journal article" date="2021" name="PeerJ">
        <title>Extensive microbial diversity within the chicken gut microbiome revealed by metagenomics and culture.</title>
        <authorList>
            <person name="Gilroy R."/>
            <person name="Ravi A."/>
            <person name="Getino M."/>
            <person name="Pursley I."/>
            <person name="Horton D.L."/>
            <person name="Alikhan N.F."/>
            <person name="Baker D."/>
            <person name="Gharbi K."/>
            <person name="Hall N."/>
            <person name="Watson M."/>
            <person name="Adriaenssens E.M."/>
            <person name="Foster-Nyarko E."/>
            <person name="Jarju S."/>
            <person name="Secka A."/>
            <person name="Antonio M."/>
            <person name="Oren A."/>
            <person name="Chaudhuri R.R."/>
            <person name="La Ragione R."/>
            <person name="Hildebrand F."/>
            <person name="Pallen M.J."/>
        </authorList>
    </citation>
    <scope>NUCLEOTIDE SEQUENCE</scope>
    <source>
        <strain evidence="1">USAMLcec2-132</strain>
    </source>
</reference>
<dbReference type="InterPro" id="IPR029465">
    <property type="entry name" value="ATPgrasp_TupA"/>
</dbReference>
<gene>
    <name evidence="1" type="ORF">H9761_15670</name>
</gene>
<name>A0A9D2NH65_9FIRM</name>
<dbReference type="AlphaFoldDB" id="A0A9D2NH65"/>
<comment type="caution">
    <text evidence="1">The sequence shown here is derived from an EMBL/GenBank/DDBJ whole genome shotgun (WGS) entry which is preliminary data.</text>
</comment>
<organism evidence="1 2">
    <name type="scientific">Candidatus Eisenbergiella merdavium</name>
    <dbReference type="NCBI Taxonomy" id="2838551"/>
    <lineage>
        <taxon>Bacteria</taxon>
        <taxon>Bacillati</taxon>
        <taxon>Bacillota</taxon>
        <taxon>Clostridia</taxon>
        <taxon>Lachnospirales</taxon>
        <taxon>Lachnospiraceae</taxon>
        <taxon>Eisenbergiella</taxon>
    </lineage>
</organism>
<protein>
    <submittedName>
        <fullName evidence="1">Glycosyltransferase</fullName>
    </submittedName>
</protein>
<accession>A0A9D2NH65</accession>
<evidence type="ECO:0000313" key="1">
    <source>
        <dbReference type="EMBL" id="HJC25113.1"/>
    </source>
</evidence>
<dbReference type="EMBL" id="DWWS01000055">
    <property type="protein sequence ID" value="HJC25113.1"/>
    <property type="molecule type" value="Genomic_DNA"/>
</dbReference>